<protein>
    <recommendedName>
        <fullName evidence="4">Phage late control gene D protein (GPD)</fullName>
    </recommendedName>
</protein>
<gene>
    <name evidence="2" type="ORF">DXC40_12610</name>
</gene>
<proteinExistence type="predicted"/>
<dbReference type="AlphaFoldDB" id="A0A3E3IHT0"/>
<dbReference type="Pfam" id="PF05954">
    <property type="entry name" value="Phage_GPD"/>
    <property type="match status" value="1"/>
</dbReference>
<evidence type="ECO:0008006" key="4">
    <source>
        <dbReference type="Google" id="ProtNLM"/>
    </source>
</evidence>
<name>A0A3E3IHT0_9FIRM</name>
<dbReference type="EMBL" id="QVME01000007">
    <property type="protein sequence ID" value="RGE66616.1"/>
    <property type="molecule type" value="Genomic_DNA"/>
</dbReference>
<accession>A0A3E3IHT0</accession>
<dbReference type="Proteomes" id="UP000260828">
    <property type="component" value="Unassembled WGS sequence"/>
</dbReference>
<feature type="transmembrane region" description="Helical" evidence="1">
    <location>
        <begin position="506"/>
        <end position="539"/>
    </location>
</feature>
<keyword evidence="1" id="KW-1133">Transmembrane helix</keyword>
<dbReference type="RefSeq" id="WP_117546697.1">
    <property type="nucleotide sequence ID" value="NZ_QVME01000007.1"/>
</dbReference>
<sequence length="796" mass="84466">MAALTFADLEIRSVFSIEKILSCHFETAENEHARLHFTAQVECRQAREEIEGMLSGQKVSLHGRGESQPVFTGVIGRAAIEDAHGSYVLKAEVLSNTCQLDLVKKSRSFQDTRMTYSQVVQSVLREYPKAGCVFKVGGEKAIGYPIIQYLETDWKFLKRLASHFNTSLFPELHTGEPKLYFGLPQRETLHQEEISHYKVRVDEKYYRMGGETLRYRKADFLHYLFESSEAYEVGDQVALKGRTLRVVRKYCRLDKDGEILYTYDVGSVRLASQLRRYNEKIAGMSLQGSVLETYGQMVKLHLDVDPQPTAAYPYCWAPATGNLMYLMPKVGTRVALYFPSGDEGEARAVTCIRTNGGQNSASMTDISRRGLVTEHDKQLQLYADRLGLIGSGQEGTPSSIILEDGKGIALESDYPISIFAKGNVNIGGKVVKFTCKTSVMAFSKGGKTVPEEGGDKIPPVAVLVIKEGNVGGYTENLLVHMVGLTYREFPNIEDAPQKGTFNWGKFALGILAGAAVVAACVFTFGVGVIAVSAAVAVTAVAVNDVYTGNVSSMGTYFKAAQAGAVVGMIGAAAGAIGGMVVGALKLGAVGTAVVSGVAGGLSAGASTLTTDAIMNGGPLALSPFGQMVSGKPMFSDGIFDKAWDNTVIFGAGGALGSYGMGMADSPVLKLLIGLASPVPFAMMESALDDEGVSEFLPSGGGLSFDDGFGGGMGLNMFGTTAVLGGNAGAAAGSPAAAVNPAAAAGQMALYNQLAGGLAAMETLMGHLNKEEAARQQKVLEQARERVLRPGPSAGWS</sequence>
<dbReference type="SUPFAM" id="SSF69279">
    <property type="entry name" value="Phage tail proteins"/>
    <property type="match status" value="1"/>
</dbReference>
<organism evidence="2 3">
    <name type="scientific">Anaerotruncus colihominis</name>
    <dbReference type="NCBI Taxonomy" id="169435"/>
    <lineage>
        <taxon>Bacteria</taxon>
        <taxon>Bacillati</taxon>
        <taxon>Bacillota</taxon>
        <taxon>Clostridia</taxon>
        <taxon>Eubacteriales</taxon>
        <taxon>Oscillospiraceae</taxon>
        <taxon>Anaerotruncus</taxon>
    </lineage>
</organism>
<feature type="transmembrane region" description="Helical" evidence="1">
    <location>
        <begin position="559"/>
        <end position="581"/>
    </location>
</feature>
<evidence type="ECO:0000313" key="3">
    <source>
        <dbReference type="Proteomes" id="UP000260828"/>
    </source>
</evidence>
<evidence type="ECO:0000256" key="1">
    <source>
        <dbReference type="SAM" id="Phobius"/>
    </source>
</evidence>
<keyword evidence="1" id="KW-0812">Transmembrane</keyword>
<comment type="caution">
    <text evidence="2">The sequence shown here is derived from an EMBL/GenBank/DDBJ whole genome shotgun (WGS) entry which is preliminary data.</text>
</comment>
<evidence type="ECO:0000313" key="2">
    <source>
        <dbReference type="EMBL" id="RGE66616.1"/>
    </source>
</evidence>
<dbReference type="Gene3D" id="3.55.50.10">
    <property type="entry name" value="Baseplate protein-like domains"/>
    <property type="match status" value="1"/>
</dbReference>
<keyword evidence="1" id="KW-0472">Membrane</keyword>
<reference evidence="2 3" key="1">
    <citation type="submission" date="2018-08" db="EMBL/GenBank/DDBJ databases">
        <title>A genome reference for cultivated species of the human gut microbiota.</title>
        <authorList>
            <person name="Zou Y."/>
            <person name="Xue W."/>
            <person name="Luo G."/>
        </authorList>
    </citation>
    <scope>NUCLEOTIDE SEQUENCE [LARGE SCALE GENOMIC DNA]</scope>
    <source>
        <strain evidence="2 3">TF05-12AC</strain>
    </source>
</reference>